<sequence>MSARLPFRSRGGPPSGQPPSTTCRFFTRGFCSRGNTCQFAHEVAAVPATPATTEATKPNPAPKTPCRFFASGNCARGSTCQFKHEEAPTVSPNVDVLQQPVPDSRATSPCSFFAQGACLYGAKCVFSHAQADQADQQLPTDAEPVDTATLADQIIHDDWKREFGGSLTEFQDGAAVARVTLPSDFSAVRLTGLPQGSSPESVAAFLRGFFEAIHPSDVRMIPGTDMFGSSAEVRVEDPLFAGVVCKGLGRKQTLRTVTAVSIPVPMPRGSSVHRVDRKKVLCSWHRPTRIAWLNFGSRDVAEQVKRHFSTGTYSVGGNIVVAVGPTGSGNPRNPLSWTVSLANLPGSILARDIERDIPSHLRPRHVETGKPSYEADPDVAAALVKSMLLKIGPLDGWEMSAAPTGKRYKAQARFLNEQDANDAAKSLNNKKLPFNDTAKLTVQHMTSAKFKVSTRIHEGLQQQIGSEKTVWESQHIFFVAYPPQQGYRVLKLEGENSQMVAEAKKSLEKLIAGEVVRRDGRDLWHPSLQRNGDEFQWVKKLQRDRGVVILRDKRKSQLRLFGPRESHRPVADALHEFLKTKSTDSDHQVFKLTPEEFQWACRGGFKALEARLGRNKATFDIIPTPKRIIVSGTAADISIAAAFISARKLEQLQALLDAGNGDCSACWTDAEDPVRTSCGHVYCSDCFANLCQAESSSRTTFRISCVGDENRCGKVFAMEELQDLLSSAALEDLLEASFTSHLRQHPAEFRSCPTPDCNQIYRPAAEGSASTTFTCNSCLVAICTGCHVPHPGMTCAEHKDNASGGLKAFAEAKERLGIKDCSKCKTSMEKIDGCNHMTCGGCGAHICWLCLATFKTGHECYSHLSKEHGGCFDFPT</sequence>
<feature type="zinc finger region" description="C3H1-type" evidence="8">
    <location>
        <begin position="17"/>
        <end position="44"/>
    </location>
</feature>
<feature type="compositionally biased region" description="Low complexity" evidence="9">
    <location>
        <begin position="1"/>
        <end position="12"/>
    </location>
</feature>
<organism evidence="12 13">
    <name type="scientific">Plectosphaerella cucumerina</name>
    <dbReference type="NCBI Taxonomy" id="40658"/>
    <lineage>
        <taxon>Eukaryota</taxon>
        <taxon>Fungi</taxon>
        <taxon>Dikarya</taxon>
        <taxon>Ascomycota</taxon>
        <taxon>Pezizomycotina</taxon>
        <taxon>Sordariomycetes</taxon>
        <taxon>Hypocreomycetidae</taxon>
        <taxon>Glomerellales</taxon>
        <taxon>Plectosphaerellaceae</taxon>
        <taxon>Plectosphaerella</taxon>
    </lineage>
</organism>
<proteinExistence type="predicted"/>
<dbReference type="Gene3D" id="2.30.30.1190">
    <property type="match status" value="1"/>
</dbReference>
<dbReference type="PANTHER" id="PTHR22770">
    <property type="entry name" value="UBIQUITIN CONJUGATING ENZYME 7 INTERACTING PROTEIN-RELATED"/>
    <property type="match status" value="1"/>
</dbReference>
<dbReference type="InterPro" id="IPR013083">
    <property type="entry name" value="Znf_RING/FYVE/PHD"/>
</dbReference>
<evidence type="ECO:0000313" key="12">
    <source>
        <dbReference type="EMBL" id="KAH7363232.1"/>
    </source>
</evidence>
<evidence type="ECO:0000313" key="13">
    <source>
        <dbReference type="Proteomes" id="UP000813385"/>
    </source>
</evidence>
<dbReference type="PROSITE" id="PS50103">
    <property type="entry name" value="ZF_C3H1"/>
    <property type="match status" value="3"/>
</dbReference>
<dbReference type="Gene3D" id="3.30.40.10">
    <property type="entry name" value="Zinc/RING finger domain, C3HC4 (zinc finger)"/>
    <property type="match status" value="1"/>
</dbReference>
<evidence type="ECO:0000256" key="9">
    <source>
        <dbReference type="SAM" id="MobiDB-lite"/>
    </source>
</evidence>
<keyword evidence="4" id="KW-0677">Repeat</keyword>
<dbReference type="GO" id="GO:0004842">
    <property type="term" value="F:ubiquitin-protein transferase activity"/>
    <property type="evidence" value="ECO:0007669"/>
    <property type="project" value="TreeGrafter"/>
</dbReference>
<dbReference type="CDD" id="cd22585">
    <property type="entry name" value="Rcat_RBR_DEAH12-like"/>
    <property type="match status" value="1"/>
</dbReference>
<comment type="caution">
    <text evidence="12">The sequence shown here is derived from an EMBL/GenBank/DDBJ whole genome shotgun (WGS) entry which is preliminary data.</text>
</comment>
<comment type="pathway">
    <text evidence="1">Protein modification; protein ubiquitination.</text>
</comment>
<dbReference type="EMBL" id="JAGPXD010000003">
    <property type="protein sequence ID" value="KAH7363232.1"/>
    <property type="molecule type" value="Genomic_DNA"/>
</dbReference>
<dbReference type="PANTHER" id="PTHR22770:SF13">
    <property type="entry name" value="RING-TYPE DOMAIN-CONTAINING PROTEIN"/>
    <property type="match status" value="1"/>
</dbReference>
<dbReference type="GO" id="GO:0097039">
    <property type="term" value="P:protein linear polyubiquitination"/>
    <property type="evidence" value="ECO:0007669"/>
    <property type="project" value="TreeGrafter"/>
</dbReference>
<evidence type="ECO:0000259" key="10">
    <source>
        <dbReference type="PROSITE" id="PS50103"/>
    </source>
</evidence>
<dbReference type="InterPro" id="IPR051628">
    <property type="entry name" value="LUBAC_E3_Ligases"/>
</dbReference>
<dbReference type="GO" id="GO:0008270">
    <property type="term" value="F:zinc ion binding"/>
    <property type="evidence" value="ECO:0007669"/>
    <property type="project" value="UniProtKB-KW"/>
</dbReference>
<evidence type="ECO:0000259" key="11">
    <source>
        <dbReference type="PROSITE" id="PS51873"/>
    </source>
</evidence>
<feature type="domain" description="C3H1-type" evidence="10">
    <location>
        <begin position="104"/>
        <end position="131"/>
    </location>
</feature>
<dbReference type="OrthoDB" id="1431934at2759"/>
<dbReference type="Pfam" id="PF01485">
    <property type="entry name" value="IBR"/>
    <property type="match status" value="1"/>
</dbReference>
<evidence type="ECO:0000256" key="1">
    <source>
        <dbReference type="ARBA" id="ARBA00004906"/>
    </source>
</evidence>
<evidence type="ECO:0000256" key="3">
    <source>
        <dbReference type="ARBA" id="ARBA00022723"/>
    </source>
</evidence>
<dbReference type="InterPro" id="IPR036855">
    <property type="entry name" value="Znf_CCCH_sf"/>
</dbReference>
<evidence type="ECO:0000256" key="4">
    <source>
        <dbReference type="ARBA" id="ARBA00022737"/>
    </source>
</evidence>
<name>A0A8K0TGZ8_9PEZI</name>
<dbReference type="Gene3D" id="1.20.120.1750">
    <property type="match status" value="1"/>
</dbReference>
<evidence type="ECO:0000256" key="6">
    <source>
        <dbReference type="ARBA" id="ARBA00022786"/>
    </source>
</evidence>
<feature type="domain" description="RING-type" evidence="11">
    <location>
        <begin position="659"/>
        <end position="867"/>
    </location>
</feature>
<dbReference type="AlphaFoldDB" id="A0A8K0TGZ8"/>
<evidence type="ECO:0000256" key="5">
    <source>
        <dbReference type="ARBA" id="ARBA00022771"/>
    </source>
</evidence>
<dbReference type="InterPro" id="IPR044066">
    <property type="entry name" value="TRIAD_supradom"/>
</dbReference>
<keyword evidence="5 8" id="KW-0863">Zinc-finger</keyword>
<keyword evidence="3 8" id="KW-0479">Metal-binding</keyword>
<evidence type="ECO:0008006" key="14">
    <source>
        <dbReference type="Google" id="ProtNLM"/>
    </source>
</evidence>
<gene>
    <name evidence="12" type="ORF">B0T11DRAFT_256951</name>
</gene>
<dbReference type="Pfam" id="PF22191">
    <property type="entry name" value="IBR_1"/>
    <property type="match status" value="1"/>
</dbReference>
<dbReference type="InterPro" id="IPR002867">
    <property type="entry name" value="IBR_dom"/>
</dbReference>
<keyword evidence="13" id="KW-1185">Reference proteome</keyword>
<dbReference type="Gene3D" id="1.20.120.1350">
    <property type="entry name" value="Pneumovirus matrix protein 2 (M2), zinc-binding domain"/>
    <property type="match status" value="2"/>
</dbReference>
<dbReference type="Proteomes" id="UP000813385">
    <property type="component" value="Unassembled WGS sequence"/>
</dbReference>
<keyword evidence="6" id="KW-0833">Ubl conjugation pathway</keyword>
<dbReference type="SMART" id="SM00356">
    <property type="entry name" value="ZnF_C3H1"/>
    <property type="match status" value="3"/>
</dbReference>
<feature type="zinc finger region" description="C3H1-type" evidence="8">
    <location>
        <begin position="104"/>
        <end position="131"/>
    </location>
</feature>
<feature type="domain" description="C3H1-type" evidence="10">
    <location>
        <begin position="17"/>
        <end position="44"/>
    </location>
</feature>
<protein>
    <recommendedName>
        <fullName evidence="14">RING-type E3 ubiquitin transferase</fullName>
    </recommendedName>
</protein>
<dbReference type="Pfam" id="PF00642">
    <property type="entry name" value="zf-CCCH"/>
    <property type="match status" value="3"/>
</dbReference>
<dbReference type="SUPFAM" id="SSF57850">
    <property type="entry name" value="RING/U-box"/>
    <property type="match status" value="2"/>
</dbReference>
<dbReference type="GO" id="GO:0043161">
    <property type="term" value="P:proteasome-mediated ubiquitin-dependent protein catabolic process"/>
    <property type="evidence" value="ECO:0007669"/>
    <property type="project" value="TreeGrafter"/>
</dbReference>
<keyword evidence="2" id="KW-0808">Transferase</keyword>
<feature type="domain" description="C3H1-type" evidence="10">
    <location>
        <begin position="60"/>
        <end position="87"/>
    </location>
</feature>
<keyword evidence="7 8" id="KW-0862">Zinc</keyword>
<evidence type="ECO:0000256" key="8">
    <source>
        <dbReference type="PROSITE-ProRule" id="PRU00723"/>
    </source>
</evidence>
<dbReference type="SMART" id="SM00647">
    <property type="entry name" value="IBR"/>
    <property type="match status" value="2"/>
</dbReference>
<dbReference type="GO" id="GO:0043130">
    <property type="term" value="F:ubiquitin binding"/>
    <property type="evidence" value="ECO:0007669"/>
    <property type="project" value="TreeGrafter"/>
</dbReference>
<dbReference type="GO" id="GO:0000151">
    <property type="term" value="C:ubiquitin ligase complex"/>
    <property type="evidence" value="ECO:0007669"/>
    <property type="project" value="TreeGrafter"/>
</dbReference>
<dbReference type="InterPro" id="IPR000571">
    <property type="entry name" value="Znf_CCCH"/>
</dbReference>
<feature type="zinc finger region" description="C3H1-type" evidence="8">
    <location>
        <begin position="60"/>
        <end position="87"/>
    </location>
</feature>
<reference evidence="12" key="1">
    <citation type="journal article" date="2021" name="Nat. Commun.">
        <title>Genetic determinants of endophytism in the Arabidopsis root mycobiome.</title>
        <authorList>
            <person name="Mesny F."/>
            <person name="Miyauchi S."/>
            <person name="Thiergart T."/>
            <person name="Pickel B."/>
            <person name="Atanasova L."/>
            <person name="Karlsson M."/>
            <person name="Huettel B."/>
            <person name="Barry K.W."/>
            <person name="Haridas S."/>
            <person name="Chen C."/>
            <person name="Bauer D."/>
            <person name="Andreopoulos W."/>
            <person name="Pangilinan J."/>
            <person name="LaButti K."/>
            <person name="Riley R."/>
            <person name="Lipzen A."/>
            <person name="Clum A."/>
            <person name="Drula E."/>
            <person name="Henrissat B."/>
            <person name="Kohler A."/>
            <person name="Grigoriev I.V."/>
            <person name="Martin F.M."/>
            <person name="Hacquard S."/>
        </authorList>
    </citation>
    <scope>NUCLEOTIDE SEQUENCE</scope>
    <source>
        <strain evidence="12">MPI-CAGE-AT-0016</strain>
    </source>
</reference>
<dbReference type="PROSITE" id="PS51873">
    <property type="entry name" value="TRIAD"/>
    <property type="match status" value="1"/>
</dbReference>
<evidence type="ECO:0000256" key="2">
    <source>
        <dbReference type="ARBA" id="ARBA00022679"/>
    </source>
</evidence>
<accession>A0A8K0TGZ8</accession>
<evidence type="ECO:0000256" key="7">
    <source>
        <dbReference type="ARBA" id="ARBA00022833"/>
    </source>
</evidence>
<dbReference type="SUPFAM" id="SSF90229">
    <property type="entry name" value="CCCH zinc finger"/>
    <property type="match status" value="3"/>
</dbReference>
<dbReference type="CDD" id="cd20335">
    <property type="entry name" value="BRcat_RBR"/>
    <property type="match status" value="1"/>
</dbReference>
<feature type="region of interest" description="Disordered" evidence="9">
    <location>
        <begin position="1"/>
        <end position="21"/>
    </location>
</feature>